<keyword evidence="4" id="KW-1185">Reference proteome</keyword>
<evidence type="ECO:0000256" key="1">
    <source>
        <dbReference type="ARBA" id="ARBA00022857"/>
    </source>
</evidence>
<feature type="domain" description="Enoyl reductase (ER)" evidence="2">
    <location>
        <begin position="46"/>
        <end position="401"/>
    </location>
</feature>
<dbReference type="Pfam" id="PF00107">
    <property type="entry name" value="ADH_zinc_N"/>
    <property type="match status" value="1"/>
</dbReference>
<evidence type="ECO:0000313" key="3">
    <source>
        <dbReference type="EMBL" id="KCV82874.1"/>
    </source>
</evidence>
<dbReference type="EMBL" id="AQQY01000002">
    <property type="protein sequence ID" value="KCV82874.1"/>
    <property type="molecule type" value="Genomic_DNA"/>
</dbReference>
<dbReference type="Gene3D" id="3.90.180.10">
    <property type="entry name" value="Medium-chain alcohol dehydrogenases, catalytic domain"/>
    <property type="match status" value="2"/>
</dbReference>
<accession>A0A058ZMN6</accession>
<dbReference type="InterPro" id="IPR011032">
    <property type="entry name" value="GroES-like_sf"/>
</dbReference>
<evidence type="ECO:0000259" key="2">
    <source>
        <dbReference type="SMART" id="SM00829"/>
    </source>
</evidence>
<dbReference type="PATRIC" id="fig|1461693.3.peg.952"/>
<dbReference type="InterPro" id="IPR020843">
    <property type="entry name" value="ER"/>
</dbReference>
<dbReference type="Pfam" id="PF08240">
    <property type="entry name" value="ADH_N"/>
    <property type="match status" value="1"/>
</dbReference>
<dbReference type="SUPFAM" id="SSF51735">
    <property type="entry name" value="NAD(P)-binding Rossmann-fold domains"/>
    <property type="match status" value="1"/>
</dbReference>
<dbReference type="InterPro" id="IPR013154">
    <property type="entry name" value="ADH-like_N"/>
</dbReference>
<dbReference type="InterPro" id="IPR010085">
    <property type="entry name" value="Crot_CoA_red"/>
</dbReference>
<dbReference type="PANTHER" id="PTHR44154">
    <property type="entry name" value="QUINONE OXIDOREDUCTASE"/>
    <property type="match status" value="1"/>
</dbReference>
<comment type="caution">
    <text evidence="3">The sequence shown here is derived from an EMBL/GenBank/DDBJ whole genome shotgun (WGS) entry which is preliminary data.</text>
</comment>
<dbReference type="PANTHER" id="PTHR44154:SF1">
    <property type="entry name" value="QUINONE OXIDOREDUCTASE"/>
    <property type="match status" value="1"/>
</dbReference>
<dbReference type="RefSeq" id="WP_035248748.1">
    <property type="nucleotide sequence ID" value="NZ_AQQY01000002.1"/>
</dbReference>
<dbReference type="Gene3D" id="3.40.50.720">
    <property type="entry name" value="NAD(P)-binding Rossmann-like Domain"/>
    <property type="match status" value="1"/>
</dbReference>
<dbReference type="NCBIfam" id="TIGR01751">
    <property type="entry name" value="crot-CoA-red"/>
    <property type="match status" value="1"/>
</dbReference>
<dbReference type="SUPFAM" id="SSF50129">
    <property type="entry name" value="GroES-like"/>
    <property type="match status" value="1"/>
</dbReference>
<dbReference type="CDD" id="cd08246">
    <property type="entry name" value="crotonyl_coA_red"/>
    <property type="match status" value="1"/>
</dbReference>
<dbReference type="Proteomes" id="UP000024836">
    <property type="component" value="Unassembled WGS sequence"/>
</dbReference>
<proteinExistence type="predicted"/>
<dbReference type="SMART" id="SM00829">
    <property type="entry name" value="PKS_ER"/>
    <property type="match status" value="1"/>
</dbReference>
<reference evidence="3 4" key="1">
    <citation type="submission" date="2013-04" db="EMBL/GenBank/DDBJ databases">
        <title>Shimia sp. 22II-S11-Z10 Genome Sequencing.</title>
        <authorList>
            <person name="Lai Q."/>
            <person name="Li G."/>
            <person name="Shao Z."/>
        </authorList>
    </citation>
    <scope>NUCLEOTIDE SEQUENCE [LARGE SCALE GENOMIC DNA]</scope>
    <source>
        <strain evidence="4">22II-S11-Z10</strain>
    </source>
</reference>
<evidence type="ECO:0000313" key="4">
    <source>
        <dbReference type="Proteomes" id="UP000024836"/>
    </source>
</evidence>
<dbReference type="InterPro" id="IPR036291">
    <property type="entry name" value="NAD(P)-bd_dom_sf"/>
</dbReference>
<dbReference type="OrthoDB" id="9790818at2"/>
<dbReference type="InterPro" id="IPR051603">
    <property type="entry name" value="Zinc-ADH_QOR/CCCR"/>
</dbReference>
<dbReference type="InterPro" id="IPR013149">
    <property type="entry name" value="ADH-like_C"/>
</dbReference>
<organism evidence="3 4">
    <name type="scientific">Actibacterium atlanticum</name>
    <dbReference type="NCBI Taxonomy" id="1461693"/>
    <lineage>
        <taxon>Bacteria</taxon>
        <taxon>Pseudomonadati</taxon>
        <taxon>Pseudomonadota</taxon>
        <taxon>Alphaproteobacteria</taxon>
        <taxon>Rhodobacterales</taxon>
        <taxon>Roseobacteraceae</taxon>
        <taxon>Actibacterium</taxon>
    </lineage>
</organism>
<dbReference type="STRING" id="1461693.ATO10_04672"/>
<dbReference type="AlphaFoldDB" id="A0A058ZMN6"/>
<gene>
    <name evidence="3" type="ORF">ATO10_04672</name>
</gene>
<dbReference type="eggNOG" id="COG0604">
    <property type="taxonomic scope" value="Bacteria"/>
</dbReference>
<keyword evidence="1" id="KW-0521">NADP</keyword>
<protein>
    <submittedName>
        <fullName evidence="3">Crotonyl-CoA reductase</fullName>
    </submittedName>
</protein>
<sequence>MALDNQTDILTYDAPEKELYEIGEMPPMGYVPPKMYAWAIRRDRHGVPEESFKQEVVDTWDIDSHEVLVLVMAAGVNYNGVWAGLGQPISPFDVHGDPFHIAGSDASGIVWKVGDKVKNWKVGDEVVIHCNQDDGDDEECNGGDPMYSPTQRIWGYETGDGSFSQFTKVQAQQLMPRPKHLTWEEAACYTLTLATAYRMLFGHHPHELRPGQNVLVWGASGGLGSYAIQLANTAGANAIGVISDESKRQFVMDQGAKGVINRKDFNCWGQLPTVNSPEYNAWLKEARKFGKAIWDITGKGVNVDMVFEHPGEATFPVSTLVVKKGGIVVICAGTSGFNTTFDVRYMWMHQKRLQGSHFANLKQAASANRLMCERRLDPCMSEVFPWDEIPQAHTKMYKNEHKPGNMSVLVQAPKTGLRTLSEVLEAGKG</sequence>
<name>A0A058ZMN6_9RHOB</name>
<dbReference type="GO" id="GO:0043880">
    <property type="term" value="F:crotonyl-CoA reductase activity"/>
    <property type="evidence" value="ECO:0007669"/>
    <property type="project" value="InterPro"/>
</dbReference>